<feature type="chain" id="PRO_5002871922" evidence="2">
    <location>
        <begin position="27"/>
        <end position="305"/>
    </location>
</feature>
<evidence type="ECO:0000313" key="3">
    <source>
        <dbReference type="EMBL" id="ACL34742.1"/>
    </source>
</evidence>
<dbReference type="Gene3D" id="1.10.3160.10">
    <property type="entry name" value="Bbcrasp-1"/>
    <property type="match status" value="1"/>
</dbReference>
<keyword evidence="4" id="KW-1185">Reference proteome</keyword>
<dbReference type="EMBL" id="CP001306">
    <property type="protein sequence ID" value="ACL34742.1"/>
    <property type="molecule type" value="Genomic_DNA"/>
</dbReference>
<feature type="compositionally biased region" description="Polar residues" evidence="1">
    <location>
        <begin position="94"/>
        <end position="124"/>
    </location>
</feature>
<proteinExistence type="predicted"/>
<evidence type="ECO:0000313" key="4">
    <source>
        <dbReference type="Proteomes" id="UP000006103"/>
    </source>
</evidence>
<dbReference type="Proteomes" id="UP000006103">
    <property type="component" value="Plasmid PBr_cp32-10"/>
</dbReference>
<dbReference type="AlphaFoldDB" id="B8F199"/>
<reference evidence="3 4" key="1">
    <citation type="journal article" date="2011" name="J. Bacteriol.">
        <title>Whole-genome sequences of two Borrelia afzelii and two Borrelia garinii Lyme disease agent isolates.</title>
        <authorList>
            <person name="Casjens S.R."/>
            <person name="Mongodin E.F."/>
            <person name="Qiu W.-G."/>
            <person name="Dunn J.J."/>
            <person name="Luft B.J."/>
            <person name="Fraser-Liggett C.M."/>
            <person name="Schutzer S.E."/>
        </authorList>
    </citation>
    <scope>NUCLEOTIDE SEQUENCE [LARGE SCALE GENOMIC DNA]</scope>
    <source>
        <strain evidence="3 4">PBr</strain>
    </source>
</reference>
<feature type="region of interest" description="Disordered" evidence="1">
    <location>
        <begin position="32"/>
        <end position="124"/>
    </location>
</feature>
<evidence type="ECO:0000256" key="2">
    <source>
        <dbReference type="SAM" id="SignalP"/>
    </source>
</evidence>
<organism evidence="3 4">
    <name type="scientific">Borreliella garinii PBr</name>
    <dbReference type="NCBI Taxonomy" id="498743"/>
    <lineage>
        <taxon>Bacteria</taxon>
        <taxon>Pseudomonadati</taxon>
        <taxon>Spirochaetota</taxon>
        <taxon>Spirochaetia</taxon>
        <taxon>Spirochaetales</taxon>
        <taxon>Borreliaceae</taxon>
        <taxon>Borreliella</taxon>
    </lineage>
</organism>
<sequence>MKNSKLNIIKLNVITAILTSICISCAPFGNVNPNKLKNPTTSKTPKKVKRSNNSRNLKNLNSHANSENSSENNKNLENESQNSKSSNQHSQEETTISKSSNQHSQEETTILKSSNQHSQEETTISKLENIGKGLEAQKKEEDIQIAKSYGVQYDFLETFKLQRDDYFMFNAKMKLKRIIYPSLNYDTKKILALKEILETLDTDKNRRVARKFLETSRDIQLQLEDIHLKKIQDKLHTLSIKEAETLLQDVKRDLRIKQNFTKTLNATIDAYNKNVGGIKTNAEALAKHIKDKYFHRSSYLLNQAD</sequence>
<feature type="signal peptide" evidence="2">
    <location>
        <begin position="1"/>
        <end position="26"/>
    </location>
</feature>
<keyword evidence="3" id="KW-0614">Plasmid</keyword>
<dbReference type="InterPro" id="IPR008421">
    <property type="entry name" value="Borrelia_lipoprotein_PFam54/60"/>
</dbReference>
<protein>
    <submittedName>
        <fullName evidence="3">Crasp-1 outer surface protein</fullName>
    </submittedName>
</protein>
<dbReference type="RefSeq" id="WP_012621240.1">
    <property type="nucleotide sequence ID" value="NC_011842.1"/>
</dbReference>
<accession>B8F199</accession>
<gene>
    <name evidence="3" type="ORF">BGAPBR_Q0022</name>
</gene>
<evidence type="ECO:0000256" key="1">
    <source>
        <dbReference type="SAM" id="MobiDB-lite"/>
    </source>
</evidence>
<feature type="compositionally biased region" description="Polar residues" evidence="1">
    <location>
        <begin position="32"/>
        <end position="43"/>
    </location>
</feature>
<dbReference type="Pfam" id="PF05714">
    <property type="entry name" value="PFam54_60"/>
    <property type="match status" value="1"/>
</dbReference>
<dbReference type="NCBIfam" id="NF033729">
    <property type="entry name" value="borfam54_2"/>
    <property type="match status" value="2"/>
</dbReference>
<geneLocation type="plasmid" evidence="3 4">
    <name>PBr_cp32-10</name>
</geneLocation>
<keyword evidence="2" id="KW-0732">Signal</keyword>
<feature type="compositionally biased region" description="Low complexity" evidence="1">
    <location>
        <begin position="53"/>
        <end position="89"/>
    </location>
</feature>
<name>B8F199_BORGR</name>